<dbReference type="Gene3D" id="1.10.274.100">
    <property type="entry name" value="RNA polymerase Rpb1, domain 3"/>
    <property type="match status" value="1"/>
</dbReference>
<organism evidence="6 7">
    <name type="scientific">Candidatus Minimicrobia vallesae</name>
    <dbReference type="NCBI Taxonomy" id="2841264"/>
    <lineage>
        <taxon>Bacteria</taxon>
        <taxon>Candidatus Saccharimonadota</taxon>
        <taxon>Candidatus Saccharimonadota incertae sedis</taxon>
        <taxon>Candidatus Minimicrobia</taxon>
    </lineage>
</organism>
<keyword evidence="5" id="KW-0804">Transcription</keyword>
<evidence type="ECO:0000256" key="4">
    <source>
        <dbReference type="ARBA" id="ARBA00022695"/>
    </source>
</evidence>
<dbReference type="InterPro" id="IPR042102">
    <property type="entry name" value="RNA_pol_Rpb1_3_sf"/>
</dbReference>
<keyword evidence="4" id="KW-0548">Nucleotidyltransferase</keyword>
<evidence type="ECO:0000256" key="3">
    <source>
        <dbReference type="ARBA" id="ARBA00022679"/>
    </source>
</evidence>
<dbReference type="EMBL" id="CP076459">
    <property type="protein sequence ID" value="QWQ31086.1"/>
    <property type="molecule type" value="Genomic_DNA"/>
</dbReference>
<dbReference type="SUPFAM" id="SSF64484">
    <property type="entry name" value="beta and beta-prime subunits of DNA dependent RNA-polymerase"/>
    <property type="match status" value="1"/>
</dbReference>
<evidence type="ECO:0000313" key="6">
    <source>
        <dbReference type="EMBL" id="QWQ31086.1"/>
    </source>
</evidence>
<keyword evidence="3" id="KW-0808">Transferase</keyword>
<dbReference type="GO" id="GO:0000428">
    <property type="term" value="C:DNA-directed RNA polymerase complex"/>
    <property type="evidence" value="ECO:0007669"/>
    <property type="project" value="UniProtKB-KW"/>
</dbReference>
<gene>
    <name evidence="6" type="ORF">KOY49_02640</name>
</gene>
<protein>
    <recommendedName>
        <fullName evidence="1">DNA-directed RNA polymerase</fullName>
        <ecNumber evidence="1">2.7.7.6</ecNumber>
    </recommendedName>
</protein>
<dbReference type="EC" id="2.7.7.6" evidence="1"/>
<evidence type="ECO:0000256" key="2">
    <source>
        <dbReference type="ARBA" id="ARBA00022478"/>
    </source>
</evidence>
<accession>A0A8F1M904</accession>
<keyword evidence="2" id="KW-0240">DNA-directed RNA polymerase</keyword>
<evidence type="ECO:0000313" key="7">
    <source>
        <dbReference type="Proteomes" id="UP000677117"/>
    </source>
</evidence>
<dbReference type="KEGG" id="mvl:KOY49_02640"/>
<reference evidence="6" key="1">
    <citation type="submission" date="2021-06" db="EMBL/GenBank/DDBJ databases">
        <title>An adapted protocol for Saccharibacteria cultivation: two new species join this phylum of Candidate Phyla Radiations.</title>
        <authorList>
            <person name="Ibrahim A."/>
            <person name="Maatouk M."/>
            <person name="Raoult D."/>
            <person name="Bittar F."/>
        </authorList>
    </citation>
    <scope>NUCLEOTIDE SEQUENCE</scope>
    <source>
        <strain evidence="6">IHU2</strain>
    </source>
</reference>
<sequence>MTYDKPQAQTDKVKTYSSVYEAEMAYDNGVIHLQTPIRIFAKGEMRETTLGRVFFNEILPEDFPYDNNVQTKKQLKKVLAADL</sequence>
<dbReference type="AlphaFoldDB" id="A0A8F1M904"/>
<proteinExistence type="predicted"/>
<dbReference type="GO" id="GO:0003899">
    <property type="term" value="F:DNA-directed RNA polymerase activity"/>
    <property type="evidence" value="ECO:0007669"/>
    <property type="project" value="UniProtKB-EC"/>
</dbReference>
<name>A0A8F1M904_9BACT</name>
<evidence type="ECO:0000256" key="5">
    <source>
        <dbReference type="ARBA" id="ARBA00023163"/>
    </source>
</evidence>
<evidence type="ECO:0000256" key="1">
    <source>
        <dbReference type="ARBA" id="ARBA00012418"/>
    </source>
</evidence>
<keyword evidence="7" id="KW-1185">Reference proteome</keyword>
<dbReference type="RefSeq" id="WP_232735893.1">
    <property type="nucleotide sequence ID" value="NZ_CP076459.1"/>
</dbReference>
<dbReference type="Proteomes" id="UP000677117">
    <property type="component" value="Chromosome"/>
</dbReference>